<sequence>MTSPDAAHLRIARPTADMDAAVRFWAEGLGMELHGRQPGHHGTLEELAFLGWENGSWHLELVRDAEIGPAPTDEDLIVLYLDGPVDEELIARIERAGGTRVAARNSYWDEHGVMFSDPDGYLLVLSTRSWP</sequence>
<dbReference type="CDD" id="cd06587">
    <property type="entry name" value="VOC"/>
    <property type="match status" value="1"/>
</dbReference>
<keyword evidence="3" id="KW-1185">Reference proteome</keyword>
<dbReference type="Pfam" id="PF22658">
    <property type="entry name" value="YycE-like_N"/>
    <property type="match status" value="1"/>
</dbReference>
<comment type="caution">
    <text evidence="2">The sequence shown here is derived from an EMBL/GenBank/DDBJ whole genome shotgun (WGS) entry which is preliminary data.</text>
</comment>
<name>A0A5N0TIX5_9MICO</name>
<dbReference type="Gene3D" id="3.10.180.10">
    <property type="entry name" value="2,3-Dihydroxybiphenyl 1,2-Dioxygenase, domain 1"/>
    <property type="match status" value="1"/>
</dbReference>
<dbReference type="RefSeq" id="WP_150892405.1">
    <property type="nucleotide sequence ID" value="NZ_VYUY01000006.1"/>
</dbReference>
<accession>A0A5N0TIX5</accession>
<dbReference type="AlphaFoldDB" id="A0A5N0TIX5"/>
<proteinExistence type="predicted"/>
<evidence type="ECO:0000313" key="2">
    <source>
        <dbReference type="EMBL" id="KAA9135050.1"/>
    </source>
</evidence>
<dbReference type="InterPro" id="IPR058997">
    <property type="entry name" value="YycE-like_C"/>
</dbReference>
<reference evidence="3" key="1">
    <citation type="submission" date="2019-09" db="EMBL/GenBank/DDBJ databases">
        <title>Mumia zhuanghuii sp. nov. isolated from the intestinal contents of plateau pika (Ochotona curzoniae) in the Qinghai-Tibet plateau of China.</title>
        <authorList>
            <person name="Tian Z."/>
        </authorList>
    </citation>
    <scope>NUCLEOTIDE SEQUENCE [LARGE SCALE GENOMIC DNA]</scope>
    <source>
        <strain evidence="3">L-033</strain>
    </source>
</reference>
<dbReference type="EMBL" id="VYUY01000006">
    <property type="protein sequence ID" value="KAA9135050.1"/>
    <property type="molecule type" value="Genomic_DNA"/>
</dbReference>
<dbReference type="SUPFAM" id="SSF54593">
    <property type="entry name" value="Glyoxalase/Bleomycin resistance protein/Dihydroxybiphenyl dioxygenase"/>
    <property type="match status" value="1"/>
</dbReference>
<dbReference type="PROSITE" id="PS51819">
    <property type="entry name" value="VOC"/>
    <property type="match status" value="1"/>
</dbReference>
<dbReference type="Pfam" id="PF22659">
    <property type="entry name" value="YycE-like_C"/>
    <property type="match status" value="1"/>
</dbReference>
<feature type="domain" description="VOC" evidence="1">
    <location>
        <begin position="5"/>
        <end position="128"/>
    </location>
</feature>
<gene>
    <name evidence="2" type="ORF">F6B40_05075</name>
</gene>
<dbReference type="Proteomes" id="UP000326838">
    <property type="component" value="Unassembled WGS sequence"/>
</dbReference>
<evidence type="ECO:0000313" key="3">
    <source>
        <dbReference type="Proteomes" id="UP000326838"/>
    </source>
</evidence>
<protein>
    <submittedName>
        <fullName evidence="2">VOC family protein</fullName>
    </submittedName>
</protein>
<evidence type="ECO:0000259" key="1">
    <source>
        <dbReference type="PROSITE" id="PS51819"/>
    </source>
</evidence>
<dbReference type="InterPro" id="IPR058998">
    <property type="entry name" value="YycE-like_N"/>
</dbReference>
<organism evidence="2 3">
    <name type="scientific">Microbacterium caowuchunii</name>
    <dbReference type="NCBI Taxonomy" id="2614638"/>
    <lineage>
        <taxon>Bacteria</taxon>
        <taxon>Bacillati</taxon>
        <taxon>Actinomycetota</taxon>
        <taxon>Actinomycetes</taxon>
        <taxon>Micrococcales</taxon>
        <taxon>Microbacteriaceae</taxon>
        <taxon>Microbacterium</taxon>
    </lineage>
</organism>
<dbReference type="InterPro" id="IPR037523">
    <property type="entry name" value="VOC_core"/>
</dbReference>
<dbReference type="InterPro" id="IPR029068">
    <property type="entry name" value="Glyas_Bleomycin-R_OHBP_Dase"/>
</dbReference>